<evidence type="ECO:0000313" key="2">
    <source>
        <dbReference type="Proteomes" id="UP000887013"/>
    </source>
</evidence>
<reference evidence="1" key="1">
    <citation type="submission" date="2020-08" db="EMBL/GenBank/DDBJ databases">
        <title>Multicomponent nature underlies the extraordinary mechanical properties of spider dragline silk.</title>
        <authorList>
            <person name="Kono N."/>
            <person name="Nakamura H."/>
            <person name="Mori M."/>
            <person name="Yoshida Y."/>
            <person name="Ohtoshi R."/>
            <person name="Malay A.D."/>
            <person name="Moran D.A.P."/>
            <person name="Tomita M."/>
            <person name="Numata K."/>
            <person name="Arakawa K."/>
        </authorList>
    </citation>
    <scope>NUCLEOTIDE SEQUENCE</scope>
</reference>
<keyword evidence="2" id="KW-1185">Reference proteome</keyword>
<protein>
    <submittedName>
        <fullName evidence="1">Uncharacterized protein</fullName>
    </submittedName>
</protein>
<gene>
    <name evidence="1" type="ORF">NPIL_64021</name>
</gene>
<name>A0A8X6Q3Z0_NEPPI</name>
<sequence length="66" mass="7675">MSLADGQQTTDEKKSLQGADFLSSAGLVLDLNNAWWYYWKIPTHSYSFDEEWDFRSIAKKMFSNTC</sequence>
<organism evidence="1 2">
    <name type="scientific">Nephila pilipes</name>
    <name type="common">Giant wood spider</name>
    <name type="synonym">Nephila maculata</name>
    <dbReference type="NCBI Taxonomy" id="299642"/>
    <lineage>
        <taxon>Eukaryota</taxon>
        <taxon>Metazoa</taxon>
        <taxon>Ecdysozoa</taxon>
        <taxon>Arthropoda</taxon>
        <taxon>Chelicerata</taxon>
        <taxon>Arachnida</taxon>
        <taxon>Araneae</taxon>
        <taxon>Araneomorphae</taxon>
        <taxon>Entelegynae</taxon>
        <taxon>Araneoidea</taxon>
        <taxon>Nephilidae</taxon>
        <taxon>Nephila</taxon>
    </lineage>
</organism>
<comment type="caution">
    <text evidence="1">The sequence shown here is derived from an EMBL/GenBank/DDBJ whole genome shotgun (WGS) entry which is preliminary data.</text>
</comment>
<dbReference type="AlphaFoldDB" id="A0A8X6Q3Z0"/>
<evidence type="ECO:0000313" key="1">
    <source>
        <dbReference type="EMBL" id="GFU04390.1"/>
    </source>
</evidence>
<dbReference type="EMBL" id="BMAW01123671">
    <property type="protein sequence ID" value="GFU04390.1"/>
    <property type="molecule type" value="Genomic_DNA"/>
</dbReference>
<dbReference type="OrthoDB" id="425619at2759"/>
<accession>A0A8X6Q3Z0</accession>
<dbReference type="Proteomes" id="UP000887013">
    <property type="component" value="Unassembled WGS sequence"/>
</dbReference>
<proteinExistence type="predicted"/>